<protein>
    <submittedName>
        <fullName evidence="1">Histidine kinase N-terminal 7TM domain-containing protein</fullName>
    </submittedName>
</protein>
<name>A0ACC7E251_9EURY</name>
<evidence type="ECO:0000313" key="2">
    <source>
        <dbReference type="Proteomes" id="UP001596352"/>
    </source>
</evidence>
<organism evidence="1 2">
    <name type="scientific">Halovenus rubra</name>
    <dbReference type="NCBI Taxonomy" id="869890"/>
    <lineage>
        <taxon>Archaea</taxon>
        <taxon>Methanobacteriati</taxon>
        <taxon>Methanobacteriota</taxon>
        <taxon>Stenosarchaea group</taxon>
        <taxon>Halobacteria</taxon>
        <taxon>Halobacteriales</taxon>
        <taxon>Haloarculaceae</taxon>
        <taxon>Halovenus</taxon>
    </lineage>
</organism>
<accession>A0ACC7E251</accession>
<keyword evidence="1" id="KW-0418">Kinase</keyword>
<dbReference type="EMBL" id="JBHSZY010000006">
    <property type="protein sequence ID" value="MFC7072591.1"/>
    <property type="molecule type" value="Genomic_DNA"/>
</dbReference>
<keyword evidence="1" id="KW-0808">Transferase</keyword>
<comment type="caution">
    <text evidence="1">The sequence shown here is derived from an EMBL/GenBank/DDBJ whole genome shotgun (WGS) entry which is preliminary data.</text>
</comment>
<keyword evidence="2" id="KW-1185">Reference proteome</keyword>
<sequence length="557" mass="61161">MMGPSHLVVGSGQAIAGVLSLLFLKPVYENRDTPGAVAFGGTIIGVCIWLWCLAVGNFIGNRLVSIIAYKLSLLGAEITAVGWFLLAISVTKPDSVSWKTVKMLLTWLASIQLLIWTNSFHHLVFSGEFGMAGTVLVPEYGVAFWIQVAVSYGFVAFGVGRLTVEAVRSQGLRQNQMALLAVCSLPFIVANIVTLTTGGVTLYDISPFGYILSALLLTIVLFKGYFLDVTTVARGTAVQKMNDAVITVDQKNRVIDANRTALEMFDIDSDYTGRQAVAVFDVVDDEIESRLAGRIDDEIEVSIKVNSEKRYFSVSVSPIGQDAAKGRVFVLRDITDLKRRELELSMLKDVYSRVFRHNVKNELNVIRGHLDLITKHTEKANVQRSTAAAIDSSNRLLNHTQKAQQIKQVLDTNVRFLECPLQRLVSAAVSTCHPERDAVSVRVAVTDVKVQVVEGFEVAIENAIENAVEHNSEPVQVDIQTEVTDEFVELYITDDGDGIPPNEVTPLQENEETALSHGSGVGLWLMRWYVDRSGGCLNITQSEPGTQVKMTLPKVSS</sequence>
<dbReference type="Proteomes" id="UP001596352">
    <property type="component" value="Unassembled WGS sequence"/>
</dbReference>
<proteinExistence type="predicted"/>
<reference evidence="1 2" key="1">
    <citation type="journal article" date="2019" name="Int. J. Syst. Evol. Microbiol.">
        <title>The Global Catalogue of Microorganisms (GCM) 10K type strain sequencing project: providing services to taxonomists for standard genome sequencing and annotation.</title>
        <authorList>
            <consortium name="The Broad Institute Genomics Platform"/>
            <consortium name="The Broad Institute Genome Sequencing Center for Infectious Disease"/>
            <person name="Wu L."/>
            <person name="Ma J."/>
        </authorList>
    </citation>
    <scope>NUCLEOTIDE SEQUENCE [LARGE SCALE GENOMIC DNA]</scope>
    <source>
        <strain evidence="1 2">R28</strain>
    </source>
</reference>
<evidence type="ECO:0000313" key="1">
    <source>
        <dbReference type="EMBL" id="MFC7072591.1"/>
    </source>
</evidence>
<gene>
    <name evidence="1" type="ORF">ACFQKC_05835</name>
</gene>